<sequence length="269" mass="28373">MLQRGFVELDNKARQDMALLDTRAKADARRLRHIALGVEASLAIAGKEHWSDGALEADLRLADLRARRRVMEDAYAAATSVRAIQEGLTRLIQAKSAAKSGSSKRKGARSSKTRLSTAEQAAEMQAAYLEVVGSLAQETAESTASAEDSEELELIVAALLDFDEADGGSAAVLVTEASHSPDAATRRALAEALAAAPSLWALGNAGISALERLSNDRNKLVARAASSALEGLRQKWDDEASSGLLFMFPGMGGGKETSSDESDDVDGTS</sequence>
<feature type="region of interest" description="Disordered" evidence="1">
    <location>
        <begin position="249"/>
        <end position="269"/>
    </location>
</feature>
<proteinExistence type="predicted"/>
<dbReference type="Proteomes" id="UP000054558">
    <property type="component" value="Unassembled WGS sequence"/>
</dbReference>
<dbReference type="InterPro" id="IPR044973">
    <property type="entry name" value="AAF-like"/>
</dbReference>
<dbReference type="GO" id="GO:0010150">
    <property type="term" value="P:leaf senescence"/>
    <property type="evidence" value="ECO:0007669"/>
    <property type="project" value="InterPro"/>
</dbReference>
<protein>
    <submittedName>
        <fullName evidence="2">Uncharacterized protein</fullName>
    </submittedName>
</protein>
<evidence type="ECO:0000256" key="1">
    <source>
        <dbReference type="SAM" id="MobiDB-lite"/>
    </source>
</evidence>
<dbReference type="PANTHER" id="PTHR36725">
    <property type="entry name" value="SENESCENCE-ASSOCIATED PROTEIN AAF, CHLOROLPLASTIC"/>
    <property type="match status" value="1"/>
</dbReference>
<organism evidence="2 3">
    <name type="scientific">Klebsormidium nitens</name>
    <name type="common">Green alga</name>
    <name type="synonym">Ulothrix nitens</name>
    <dbReference type="NCBI Taxonomy" id="105231"/>
    <lineage>
        <taxon>Eukaryota</taxon>
        <taxon>Viridiplantae</taxon>
        <taxon>Streptophyta</taxon>
        <taxon>Klebsormidiophyceae</taxon>
        <taxon>Klebsormidiales</taxon>
        <taxon>Klebsormidiaceae</taxon>
        <taxon>Klebsormidium</taxon>
    </lineage>
</organism>
<dbReference type="OrthoDB" id="2019593at2759"/>
<feature type="compositionally biased region" description="Acidic residues" evidence="1">
    <location>
        <begin position="259"/>
        <end position="269"/>
    </location>
</feature>
<accession>A0A1Y1HV64</accession>
<evidence type="ECO:0000313" key="2">
    <source>
        <dbReference type="EMBL" id="GAQ82515.1"/>
    </source>
</evidence>
<reference evidence="2 3" key="1">
    <citation type="journal article" date="2014" name="Nat. Commun.">
        <title>Klebsormidium flaccidum genome reveals primary factors for plant terrestrial adaptation.</title>
        <authorList>
            <person name="Hori K."/>
            <person name="Maruyama F."/>
            <person name="Fujisawa T."/>
            <person name="Togashi T."/>
            <person name="Yamamoto N."/>
            <person name="Seo M."/>
            <person name="Sato S."/>
            <person name="Yamada T."/>
            <person name="Mori H."/>
            <person name="Tajima N."/>
            <person name="Moriyama T."/>
            <person name="Ikeuchi M."/>
            <person name="Watanabe M."/>
            <person name="Wada H."/>
            <person name="Kobayashi K."/>
            <person name="Saito M."/>
            <person name="Masuda T."/>
            <person name="Sasaki-Sekimoto Y."/>
            <person name="Mashiguchi K."/>
            <person name="Awai K."/>
            <person name="Shimojima M."/>
            <person name="Masuda S."/>
            <person name="Iwai M."/>
            <person name="Nobusawa T."/>
            <person name="Narise T."/>
            <person name="Kondo S."/>
            <person name="Saito H."/>
            <person name="Sato R."/>
            <person name="Murakawa M."/>
            <person name="Ihara Y."/>
            <person name="Oshima-Yamada Y."/>
            <person name="Ohtaka K."/>
            <person name="Satoh M."/>
            <person name="Sonobe K."/>
            <person name="Ishii M."/>
            <person name="Ohtani R."/>
            <person name="Kanamori-Sato M."/>
            <person name="Honoki R."/>
            <person name="Miyazaki D."/>
            <person name="Mochizuki H."/>
            <person name="Umetsu J."/>
            <person name="Higashi K."/>
            <person name="Shibata D."/>
            <person name="Kamiya Y."/>
            <person name="Sato N."/>
            <person name="Nakamura Y."/>
            <person name="Tabata S."/>
            <person name="Ida S."/>
            <person name="Kurokawa K."/>
            <person name="Ohta H."/>
        </authorList>
    </citation>
    <scope>NUCLEOTIDE SEQUENCE [LARGE SCALE GENOMIC DNA]</scope>
    <source>
        <strain evidence="2 3">NIES-2285</strain>
    </source>
</reference>
<gene>
    <name evidence="2" type="ORF">KFL_001140030</name>
</gene>
<name>A0A1Y1HV64_KLENI</name>
<dbReference type="OMA" id="PHQDCLD"/>
<evidence type="ECO:0000313" key="3">
    <source>
        <dbReference type="Proteomes" id="UP000054558"/>
    </source>
</evidence>
<dbReference type="EMBL" id="DF237063">
    <property type="protein sequence ID" value="GAQ82515.1"/>
    <property type="molecule type" value="Genomic_DNA"/>
</dbReference>
<dbReference type="AlphaFoldDB" id="A0A1Y1HV64"/>
<keyword evidence="3" id="KW-1185">Reference proteome</keyword>
<dbReference type="PANTHER" id="PTHR36725:SF1">
    <property type="entry name" value="SENESCENCE-ASSOCIATED PROTEIN AAF, CHLOROLPLASTIC"/>
    <property type="match status" value="1"/>
</dbReference>